<comment type="caution">
    <text evidence="1">The sequence shown here is derived from an EMBL/GenBank/DDBJ whole genome shotgun (WGS) entry which is preliminary data.</text>
</comment>
<dbReference type="EMBL" id="JBICBT010000784">
    <property type="protein sequence ID" value="KAL3100872.1"/>
    <property type="molecule type" value="Genomic_DNA"/>
</dbReference>
<evidence type="ECO:0000313" key="1">
    <source>
        <dbReference type="EMBL" id="KAL3100872.1"/>
    </source>
</evidence>
<protein>
    <submittedName>
        <fullName evidence="1">Uncharacterized protein</fullName>
    </submittedName>
</protein>
<organism evidence="1 2">
    <name type="scientific">Heterodera trifolii</name>
    <dbReference type="NCBI Taxonomy" id="157864"/>
    <lineage>
        <taxon>Eukaryota</taxon>
        <taxon>Metazoa</taxon>
        <taxon>Ecdysozoa</taxon>
        <taxon>Nematoda</taxon>
        <taxon>Chromadorea</taxon>
        <taxon>Rhabditida</taxon>
        <taxon>Tylenchina</taxon>
        <taxon>Tylenchomorpha</taxon>
        <taxon>Tylenchoidea</taxon>
        <taxon>Heteroderidae</taxon>
        <taxon>Heteroderinae</taxon>
        <taxon>Heterodera</taxon>
    </lineage>
</organism>
<gene>
    <name evidence="1" type="ORF">niasHT_029293</name>
</gene>
<keyword evidence="2" id="KW-1185">Reference proteome</keyword>
<sequence length="66" mass="7591">MEIVNLDGEKLQILKKPLPKKVVGFEAISIRFIDQNALIFLRRFRRLFAASPIVFAIGRRVIAFCC</sequence>
<reference evidence="1 2" key="1">
    <citation type="submission" date="2024-10" db="EMBL/GenBank/DDBJ databases">
        <authorList>
            <person name="Kim D."/>
        </authorList>
    </citation>
    <scope>NUCLEOTIDE SEQUENCE [LARGE SCALE GENOMIC DNA]</scope>
    <source>
        <strain evidence="1">BH-2024</strain>
    </source>
</reference>
<proteinExistence type="predicted"/>
<name>A0ABD2KDG7_9BILA</name>
<dbReference type="AlphaFoldDB" id="A0ABD2KDG7"/>
<dbReference type="Proteomes" id="UP001620626">
    <property type="component" value="Unassembled WGS sequence"/>
</dbReference>
<accession>A0ABD2KDG7</accession>
<evidence type="ECO:0000313" key="2">
    <source>
        <dbReference type="Proteomes" id="UP001620626"/>
    </source>
</evidence>